<dbReference type="InterPro" id="IPR008271">
    <property type="entry name" value="Ser/Thr_kinase_AS"/>
</dbReference>
<evidence type="ECO:0000313" key="4">
    <source>
        <dbReference type="EMBL" id="JAP90837.1"/>
    </source>
</evidence>
<feature type="domain" description="Protein kinase" evidence="3">
    <location>
        <begin position="1"/>
        <end position="71"/>
    </location>
</feature>
<keyword evidence="1" id="KW-0547">Nucleotide-binding</keyword>
<dbReference type="Gene3D" id="1.10.510.10">
    <property type="entry name" value="Transferase(Phosphotransferase) domain 1"/>
    <property type="match status" value="1"/>
</dbReference>
<feature type="non-terminal residue" evidence="4">
    <location>
        <position position="1"/>
    </location>
</feature>
<keyword evidence="4" id="KW-0418">Kinase</keyword>
<dbReference type="Pfam" id="PF00069">
    <property type="entry name" value="Pkinase"/>
    <property type="match status" value="1"/>
</dbReference>
<dbReference type="PROSITE" id="PS50011">
    <property type="entry name" value="PROTEIN_KINASE_DOM"/>
    <property type="match status" value="1"/>
</dbReference>
<dbReference type="InterPro" id="IPR011009">
    <property type="entry name" value="Kinase-like_dom_sf"/>
</dbReference>
<dbReference type="EMBL" id="GDID01005769">
    <property type="protein sequence ID" value="JAP90837.1"/>
    <property type="molecule type" value="Transcribed_RNA"/>
</dbReference>
<organism evidence="4">
    <name type="scientific">Trepomonas sp. PC1</name>
    <dbReference type="NCBI Taxonomy" id="1076344"/>
    <lineage>
        <taxon>Eukaryota</taxon>
        <taxon>Metamonada</taxon>
        <taxon>Diplomonadida</taxon>
        <taxon>Hexamitidae</taxon>
        <taxon>Hexamitinae</taxon>
        <taxon>Trepomonas</taxon>
    </lineage>
</organism>
<evidence type="ECO:0000259" key="3">
    <source>
        <dbReference type="PROSITE" id="PS50011"/>
    </source>
</evidence>
<dbReference type="SUPFAM" id="SSF56112">
    <property type="entry name" value="Protein kinase-like (PK-like)"/>
    <property type="match status" value="1"/>
</dbReference>
<dbReference type="InterPro" id="IPR000719">
    <property type="entry name" value="Prot_kinase_dom"/>
</dbReference>
<sequence>HSQGCIHRDIKLENIFLDENLNLALGDFGVTKKIERDIVATTIGTPSTMAPEVAQSKSYSSACDIWSLGAV</sequence>
<dbReference type="PANTHER" id="PTHR48012">
    <property type="entry name" value="STERILE20-LIKE KINASE, ISOFORM B-RELATED"/>
    <property type="match status" value="1"/>
</dbReference>
<keyword evidence="4" id="KW-0808">Transferase</keyword>
<reference evidence="4" key="1">
    <citation type="submission" date="2015-07" db="EMBL/GenBank/DDBJ databases">
        <title>Adaptation to a free-living lifestyle via gene acquisitions in the diplomonad Trepomonas sp. PC1.</title>
        <authorList>
            <person name="Xu F."/>
            <person name="Jerlstrom-Hultqvist J."/>
            <person name="Kolisko M."/>
            <person name="Simpson A.G.B."/>
            <person name="Roger A.J."/>
            <person name="Svard S.G."/>
            <person name="Andersson J.O."/>
        </authorList>
    </citation>
    <scope>NUCLEOTIDE SEQUENCE</scope>
    <source>
        <strain evidence="4">PC1</strain>
    </source>
</reference>
<keyword evidence="2" id="KW-0067">ATP-binding</keyword>
<evidence type="ECO:0000256" key="2">
    <source>
        <dbReference type="ARBA" id="ARBA00022840"/>
    </source>
</evidence>
<name>A0A146K290_9EUKA</name>
<proteinExistence type="predicted"/>
<dbReference type="PROSITE" id="PS00108">
    <property type="entry name" value="PROTEIN_KINASE_ST"/>
    <property type="match status" value="1"/>
</dbReference>
<gene>
    <name evidence="4" type="ORF">TPC1_17747</name>
</gene>
<dbReference type="GO" id="GO:0005737">
    <property type="term" value="C:cytoplasm"/>
    <property type="evidence" value="ECO:0007669"/>
    <property type="project" value="TreeGrafter"/>
</dbReference>
<evidence type="ECO:0000256" key="1">
    <source>
        <dbReference type="ARBA" id="ARBA00022741"/>
    </source>
</evidence>
<dbReference type="GO" id="GO:0004674">
    <property type="term" value="F:protein serine/threonine kinase activity"/>
    <property type="evidence" value="ECO:0007669"/>
    <property type="project" value="TreeGrafter"/>
</dbReference>
<protein>
    <submittedName>
        <fullName evidence="4">Kinase, NEK</fullName>
    </submittedName>
</protein>
<dbReference type="AlphaFoldDB" id="A0A146K290"/>
<dbReference type="GO" id="GO:0005524">
    <property type="term" value="F:ATP binding"/>
    <property type="evidence" value="ECO:0007669"/>
    <property type="project" value="UniProtKB-KW"/>
</dbReference>
<feature type="non-terminal residue" evidence="4">
    <location>
        <position position="71"/>
    </location>
</feature>
<dbReference type="InterPro" id="IPR050629">
    <property type="entry name" value="STE20/SPS1-PAK"/>
</dbReference>
<accession>A0A146K290</accession>